<comment type="caution">
    <text evidence="9">The sequence shown here is derived from an EMBL/GenBank/DDBJ whole genome shotgun (WGS) entry which is preliminary data.</text>
</comment>
<dbReference type="SUPFAM" id="SSF47781">
    <property type="entry name" value="RuvA domain 2-like"/>
    <property type="match status" value="1"/>
</dbReference>
<dbReference type="InterPro" id="IPR020891">
    <property type="entry name" value="UPF0758_CS"/>
</dbReference>
<name>A0A2W5K421_ANCNO</name>
<dbReference type="Gene3D" id="3.40.140.10">
    <property type="entry name" value="Cytidine Deaminase, domain 2"/>
    <property type="match status" value="1"/>
</dbReference>
<dbReference type="PANTHER" id="PTHR30471:SF3">
    <property type="entry name" value="UPF0758 PROTEIN YEES-RELATED"/>
    <property type="match status" value="1"/>
</dbReference>
<dbReference type="SUPFAM" id="SSF102712">
    <property type="entry name" value="JAB1/MPN domain"/>
    <property type="match status" value="1"/>
</dbReference>
<evidence type="ECO:0000256" key="1">
    <source>
        <dbReference type="ARBA" id="ARBA00022670"/>
    </source>
</evidence>
<protein>
    <recommendedName>
        <fullName evidence="8">MPN domain-containing protein</fullName>
    </recommendedName>
</protein>
<keyword evidence="1" id="KW-0645">Protease</keyword>
<evidence type="ECO:0000256" key="2">
    <source>
        <dbReference type="ARBA" id="ARBA00022723"/>
    </source>
</evidence>
<dbReference type="CDD" id="cd08071">
    <property type="entry name" value="MPN_DUF2466"/>
    <property type="match status" value="1"/>
</dbReference>
<dbReference type="AlphaFoldDB" id="A0A2W5K421"/>
<evidence type="ECO:0000256" key="3">
    <source>
        <dbReference type="ARBA" id="ARBA00022801"/>
    </source>
</evidence>
<dbReference type="PROSITE" id="PS50249">
    <property type="entry name" value="MPN"/>
    <property type="match status" value="1"/>
</dbReference>
<dbReference type="PANTHER" id="PTHR30471">
    <property type="entry name" value="DNA REPAIR PROTEIN RADC"/>
    <property type="match status" value="1"/>
</dbReference>
<dbReference type="GO" id="GO:0006508">
    <property type="term" value="P:proteolysis"/>
    <property type="evidence" value="ECO:0007669"/>
    <property type="project" value="UniProtKB-KW"/>
</dbReference>
<dbReference type="InterPro" id="IPR037518">
    <property type="entry name" value="MPN"/>
</dbReference>
<evidence type="ECO:0000313" key="10">
    <source>
        <dbReference type="Proteomes" id="UP000249577"/>
    </source>
</evidence>
<accession>A0A2W5K421</accession>
<dbReference type="Pfam" id="PF04002">
    <property type="entry name" value="RadC"/>
    <property type="match status" value="1"/>
</dbReference>
<dbReference type="GO" id="GO:0008237">
    <property type="term" value="F:metallopeptidase activity"/>
    <property type="evidence" value="ECO:0007669"/>
    <property type="project" value="UniProtKB-KW"/>
</dbReference>
<dbReference type="NCBIfam" id="TIGR00608">
    <property type="entry name" value="radc"/>
    <property type="match status" value="1"/>
</dbReference>
<keyword evidence="3" id="KW-0378">Hydrolase</keyword>
<proteinExistence type="inferred from homology"/>
<dbReference type="NCBIfam" id="NF000642">
    <property type="entry name" value="PRK00024.1"/>
    <property type="match status" value="1"/>
</dbReference>
<evidence type="ECO:0000256" key="4">
    <source>
        <dbReference type="ARBA" id="ARBA00022833"/>
    </source>
</evidence>
<dbReference type="PROSITE" id="PS01302">
    <property type="entry name" value="UPF0758"/>
    <property type="match status" value="1"/>
</dbReference>
<dbReference type="InterPro" id="IPR025657">
    <property type="entry name" value="RadC_JAB"/>
</dbReference>
<feature type="region of interest" description="Disordered" evidence="7">
    <location>
        <begin position="1"/>
        <end position="33"/>
    </location>
</feature>
<reference evidence="9 10" key="1">
    <citation type="submission" date="2017-08" db="EMBL/GenBank/DDBJ databases">
        <title>Infants hospitalized years apart are colonized by the same room-sourced microbial strains.</title>
        <authorList>
            <person name="Brooks B."/>
            <person name="Olm M.R."/>
            <person name="Firek B.A."/>
            <person name="Baker R."/>
            <person name="Thomas B.C."/>
            <person name="Morowitz M.J."/>
            <person name="Banfield J.F."/>
        </authorList>
    </citation>
    <scope>NUCLEOTIDE SEQUENCE [LARGE SCALE GENOMIC DNA]</scope>
    <source>
        <strain evidence="9">S2_005_003_R2_43</strain>
    </source>
</reference>
<dbReference type="EMBL" id="QFPN01000011">
    <property type="protein sequence ID" value="PZQ11571.1"/>
    <property type="molecule type" value="Genomic_DNA"/>
</dbReference>
<organism evidence="9 10">
    <name type="scientific">Ancylobacter novellus</name>
    <name type="common">Thiobacillus novellus</name>
    <dbReference type="NCBI Taxonomy" id="921"/>
    <lineage>
        <taxon>Bacteria</taxon>
        <taxon>Pseudomonadati</taxon>
        <taxon>Pseudomonadota</taxon>
        <taxon>Alphaproteobacteria</taxon>
        <taxon>Hyphomicrobiales</taxon>
        <taxon>Xanthobacteraceae</taxon>
        <taxon>Ancylobacter</taxon>
    </lineage>
</organism>
<keyword evidence="5" id="KW-0482">Metalloprotease</keyword>
<evidence type="ECO:0000256" key="5">
    <source>
        <dbReference type="ARBA" id="ARBA00023049"/>
    </source>
</evidence>
<dbReference type="InterPro" id="IPR010994">
    <property type="entry name" value="RuvA_2-like"/>
</dbReference>
<evidence type="ECO:0000256" key="7">
    <source>
        <dbReference type="SAM" id="MobiDB-lite"/>
    </source>
</evidence>
<dbReference type="Proteomes" id="UP000249577">
    <property type="component" value="Unassembled WGS sequence"/>
</dbReference>
<evidence type="ECO:0000256" key="6">
    <source>
        <dbReference type="RuleBase" id="RU003797"/>
    </source>
</evidence>
<dbReference type="InterPro" id="IPR001405">
    <property type="entry name" value="UPF0758"/>
</dbReference>
<keyword evidence="4" id="KW-0862">Zinc</keyword>
<evidence type="ECO:0000259" key="8">
    <source>
        <dbReference type="PROSITE" id="PS50249"/>
    </source>
</evidence>
<evidence type="ECO:0000313" key="9">
    <source>
        <dbReference type="EMBL" id="PZQ11571.1"/>
    </source>
</evidence>
<keyword evidence="2" id="KW-0479">Metal-binding</keyword>
<sequence>MSADLERPLPGLDEAPAERKKAAPSDEETSPHYLGHRTRLKARFLESGPEALPDYELLELVLFRTLPRGDVKPLAKQLIATFGSFADTLAAPYQRLVEIKGVKDATATDFKVIEAAARRFAKGAIGKRPVLSSWSAVIDYCRTAMAFDDRERFRILFLDKRNQLIADEIQQSGTIDHTPVYPREVVRRALELRATALILVHNHPSGDPTPSRADIEMTRTIVSVAKPLGIEIHDHVIVGRDGHASFRGLKLI</sequence>
<feature type="domain" description="MPN" evidence="8">
    <location>
        <begin position="130"/>
        <end position="252"/>
    </location>
</feature>
<comment type="similarity">
    <text evidence="6">Belongs to the UPF0758 family.</text>
</comment>
<dbReference type="GO" id="GO:0046872">
    <property type="term" value="F:metal ion binding"/>
    <property type="evidence" value="ECO:0007669"/>
    <property type="project" value="UniProtKB-KW"/>
</dbReference>
<gene>
    <name evidence="9" type="ORF">DI565_17690</name>
</gene>